<comment type="catalytic activity">
    <reaction evidence="1">
        <text>ATP + protein L-histidine = ADP + protein N-phospho-L-histidine.</text>
        <dbReference type="EC" id="2.7.13.3"/>
    </reaction>
</comment>
<keyword evidence="11" id="KW-0067">ATP-binding</keyword>
<dbReference type="CDD" id="cd00075">
    <property type="entry name" value="HATPase"/>
    <property type="match status" value="1"/>
</dbReference>
<evidence type="ECO:0000313" key="19">
    <source>
        <dbReference type="Proteomes" id="UP001262410"/>
    </source>
</evidence>
<comment type="caution">
    <text evidence="18">The sequence shown here is derived from an EMBL/GenBank/DDBJ whole genome shotgun (WGS) entry which is preliminary data.</text>
</comment>
<dbReference type="PROSITE" id="PS50885">
    <property type="entry name" value="HAMP"/>
    <property type="match status" value="1"/>
</dbReference>
<protein>
    <recommendedName>
        <fullName evidence="3">histidine kinase</fullName>
        <ecNumber evidence="3">2.7.13.3</ecNumber>
    </recommendedName>
</protein>
<feature type="transmembrane region" description="Helical" evidence="15">
    <location>
        <begin position="12"/>
        <end position="38"/>
    </location>
</feature>
<evidence type="ECO:0000256" key="13">
    <source>
        <dbReference type="ARBA" id="ARBA00023012"/>
    </source>
</evidence>
<dbReference type="SMART" id="SM00387">
    <property type="entry name" value="HATPase_c"/>
    <property type="match status" value="1"/>
</dbReference>
<evidence type="ECO:0000256" key="12">
    <source>
        <dbReference type="ARBA" id="ARBA00022989"/>
    </source>
</evidence>
<dbReference type="Pfam" id="PF00672">
    <property type="entry name" value="HAMP"/>
    <property type="match status" value="1"/>
</dbReference>
<dbReference type="InterPro" id="IPR050980">
    <property type="entry name" value="2C_sensor_his_kinase"/>
</dbReference>
<keyword evidence="14 15" id="KW-0472">Membrane</keyword>
<dbReference type="InterPro" id="IPR036890">
    <property type="entry name" value="HATPase_C_sf"/>
</dbReference>
<evidence type="ECO:0000256" key="8">
    <source>
        <dbReference type="ARBA" id="ARBA00022692"/>
    </source>
</evidence>
<dbReference type="PROSITE" id="PS50109">
    <property type="entry name" value="HIS_KIN"/>
    <property type="match status" value="1"/>
</dbReference>
<dbReference type="SMART" id="SM00388">
    <property type="entry name" value="HisKA"/>
    <property type="match status" value="1"/>
</dbReference>
<evidence type="ECO:0000256" key="15">
    <source>
        <dbReference type="SAM" id="Phobius"/>
    </source>
</evidence>
<gene>
    <name evidence="18" type="ORF">E9232_001502</name>
</gene>
<evidence type="ECO:0000256" key="6">
    <source>
        <dbReference type="ARBA" id="ARBA00022553"/>
    </source>
</evidence>
<evidence type="ECO:0000256" key="14">
    <source>
        <dbReference type="ARBA" id="ARBA00023136"/>
    </source>
</evidence>
<keyword evidence="13" id="KW-0902">Two-component regulatory system</keyword>
<dbReference type="EC" id="2.7.13.3" evidence="3"/>
<keyword evidence="4" id="KW-1003">Cell membrane</keyword>
<keyword evidence="10 18" id="KW-0418">Kinase</keyword>
<dbReference type="PRINTS" id="PR00344">
    <property type="entry name" value="BCTRLSENSOR"/>
</dbReference>
<evidence type="ECO:0000256" key="5">
    <source>
        <dbReference type="ARBA" id="ARBA00022519"/>
    </source>
</evidence>
<evidence type="ECO:0000256" key="10">
    <source>
        <dbReference type="ARBA" id="ARBA00022777"/>
    </source>
</evidence>
<keyword evidence="5" id="KW-0997">Cell inner membrane</keyword>
<proteinExistence type="predicted"/>
<evidence type="ECO:0000256" key="7">
    <source>
        <dbReference type="ARBA" id="ARBA00022679"/>
    </source>
</evidence>
<keyword evidence="8 15" id="KW-0812">Transmembrane</keyword>
<dbReference type="SUPFAM" id="SSF55874">
    <property type="entry name" value="ATPase domain of HSP90 chaperone/DNA topoisomerase II/histidine kinase"/>
    <property type="match status" value="1"/>
</dbReference>
<dbReference type="Proteomes" id="UP001262410">
    <property type="component" value="Unassembled WGS sequence"/>
</dbReference>
<evidence type="ECO:0000256" key="3">
    <source>
        <dbReference type="ARBA" id="ARBA00012438"/>
    </source>
</evidence>
<dbReference type="Gene3D" id="3.30.565.10">
    <property type="entry name" value="Histidine kinase-like ATPase, C-terminal domain"/>
    <property type="match status" value="1"/>
</dbReference>
<dbReference type="InterPro" id="IPR003660">
    <property type="entry name" value="HAMP_dom"/>
</dbReference>
<dbReference type="Gene3D" id="1.10.287.130">
    <property type="match status" value="1"/>
</dbReference>
<evidence type="ECO:0000259" key="16">
    <source>
        <dbReference type="PROSITE" id="PS50109"/>
    </source>
</evidence>
<dbReference type="RefSeq" id="WP_309793099.1">
    <property type="nucleotide sequence ID" value="NZ_JAVDPW010000002.1"/>
</dbReference>
<keyword evidence="19" id="KW-1185">Reference proteome</keyword>
<dbReference type="InterPro" id="IPR005467">
    <property type="entry name" value="His_kinase_dom"/>
</dbReference>
<evidence type="ECO:0000313" key="18">
    <source>
        <dbReference type="EMBL" id="MDR6288995.1"/>
    </source>
</evidence>
<dbReference type="CDD" id="cd00082">
    <property type="entry name" value="HisKA"/>
    <property type="match status" value="1"/>
</dbReference>
<keyword evidence="9" id="KW-0547">Nucleotide-binding</keyword>
<keyword evidence="12 15" id="KW-1133">Transmembrane helix</keyword>
<comment type="subcellular location">
    <subcellularLocation>
        <location evidence="2">Cell inner membrane</location>
        <topology evidence="2">Multi-pass membrane protein</topology>
    </subcellularLocation>
</comment>
<dbReference type="InterPro" id="IPR004358">
    <property type="entry name" value="Sig_transdc_His_kin-like_C"/>
</dbReference>
<name>A0ABU1JK72_9PROT</name>
<evidence type="ECO:0000256" key="4">
    <source>
        <dbReference type="ARBA" id="ARBA00022475"/>
    </source>
</evidence>
<evidence type="ECO:0000259" key="17">
    <source>
        <dbReference type="PROSITE" id="PS50885"/>
    </source>
</evidence>
<dbReference type="InterPro" id="IPR036097">
    <property type="entry name" value="HisK_dim/P_sf"/>
</dbReference>
<feature type="domain" description="HAMP" evidence="17">
    <location>
        <begin position="179"/>
        <end position="232"/>
    </location>
</feature>
<sequence length="446" mass="48089">MRFPDRLIPRSITTQITGIVTLSVLIGTVLTATATFVVTGGPSSRDRPVVRIAQIAQLAQAAETPADVAVIIATARRAGVQVTQVPPGEFETLPRADLPGLPELEAREPGLDRGNDVIEVVRHPGQGGRQLAVRISDGSALVFEAPRRPNLWHFVLGPTALTSITLLVVVLLLSVYAVRWIIAPLSAVAAATQSFGRFPDQDQAVRRKGPREIVRVADALNEMRTRIRALLDDRMRMLAAISHDLRTPLTRLRLRAERVADRRLRDAMLHDIGRVSRMLDETLDYLRQDGRSECMSRADLPSLLQTVCSDFADVGHAVSYSGPGRLTWTCRPSALTRAVTNVVENGVKHGSSVTVALAVGADGTAEIEVSDDGPGIRAELRDRVFEPFFKADDARAAGDGFGLGLSIARDVVKGHGGDISLLERHPAGLTVRITLPAPASSAEATR</sequence>
<evidence type="ECO:0000256" key="1">
    <source>
        <dbReference type="ARBA" id="ARBA00000085"/>
    </source>
</evidence>
<dbReference type="Pfam" id="PF02518">
    <property type="entry name" value="HATPase_c"/>
    <property type="match status" value="1"/>
</dbReference>
<dbReference type="Pfam" id="PF00512">
    <property type="entry name" value="HisKA"/>
    <property type="match status" value="1"/>
</dbReference>
<dbReference type="InterPro" id="IPR003594">
    <property type="entry name" value="HATPase_dom"/>
</dbReference>
<dbReference type="InterPro" id="IPR003661">
    <property type="entry name" value="HisK_dim/P_dom"/>
</dbReference>
<dbReference type="GO" id="GO:0016301">
    <property type="term" value="F:kinase activity"/>
    <property type="evidence" value="ECO:0007669"/>
    <property type="project" value="UniProtKB-KW"/>
</dbReference>
<evidence type="ECO:0000256" key="9">
    <source>
        <dbReference type="ARBA" id="ARBA00022741"/>
    </source>
</evidence>
<evidence type="ECO:0000256" key="2">
    <source>
        <dbReference type="ARBA" id="ARBA00004429"/>
    </source>
</evidence>
<evidence type="ECO:0000256" key="11">
    <source>
        <dbReference type="ARBA" id="ARBA00022840"/>
    </source>
</evidence>
<dbReference type="PANTHER" id="PTHR44936:SF5">
    <property type="entry name" value="SENSOR HISTIDINE KINASE ENVZ"/>
    <property type="match status" value="1"/>
</dbReference>
<dbReference type="EMBL" id="JAVDPW010000002">
    <property type="protein sequence ID" value="MDR6288995.1"/>
    <property type="molecule type" value="Genomic_DNA"/>
</dbReference>
<dbReference type="PANTHER" id="PTHR44936">
    <property type="entry name" value="SENSOR PROTEIN CREC"/>
    <property type="match status" value="1"/>
</dbReference>
<keyword evidence="7" id="KW-0808">Transferase</keyword>
<reference evidence="18 19" key="1">
    <citation type="submission" date="2023-07" db="EMBL/GenBank/DDBJ databases">
        <title>Sorghum-associated microbial communities from plants grown in Nebraska, USA.</title>
        <authorList>
            <person name="Schachtman D."/>
        </authorList>
    </citation>
    <scope>NUCLEOTIDE SEQUENCE [LARGE SCALE GENOMIC DNA]</scope>
    <source>
        <strain evidence="18 19">584</strain>
    </source>
</reference>
<accession>A0ABU1JK72</accession>
<dbReference type="SUPFAM" id="SSF47384">
    <property type="entry name" value="Homodimeric domain of signal transducing histidine kinase"/>
    <property type="match status" value="1"/>
</dbReference>
<organism evidence="18 19">
    <name type="scientific">Inquilinus ginsengisoli</name>
    <dbReference type="NCBI Taxonomy" id="363840"/>
    <lineage>
        <taxon>Bacteria</taxon>
        <taxon>Pseudomonadati</taxon>
        <taxon>Pseudomonadota</taxon>
        <taxon>Alphaproteobacteria</taxon>
        <taxon>Rhodospirillales</taxon>
        <taxon>Rhodospirillaceae</taxon>
        <taxon>Inquilinus</taxon>
    </lineage>
</organism>
<feature type="transmembrane region" description="Helical" evidence="15">
    <location>
        <begin position="151"/>
        <end position="178"/>
    </location>
</feature>
<keyword evidence="6" id="KW-0597">Phosphoprotein</keyword>
<feature type="domain" description="Histidine kinase" evidence="16">
    <location>
        <begin position="240"/>
        <end position="439"/>
    </location>
</feature>